<dbReference type="Proteomes" id="UP001204144">
    <property type="component" value="Unassembled WGS sequence"/>
</dbReference>
<dbReference type="PANTHER" id="PTHR30146:SF109">
    <property type="entry name" value="HTH-TYPE TRANSCRIPTIONAL REGULATOR GALS"/>
    <property type="match status" value="1"/>
</dbReference>
<dbReference type="SUPFAM" id="SSF47413">
    <property type="entry name" value="lambda repressor-like DNA-binding domains"/>
    <property type="match status" value="1"/>
</dbReference>
<dbReference type="InterPro" id="IPR000843">
    <property type="entry name" value="HTH_LacI"/>
</dbReference>
<organism evidence="5 6">
    <name type="scientific">Lacihabitans soyangensis</name>
    <dbReference type="NCBI Taxonomy" id="869394"/>
    <lineage>
        <taxon>Bacteria</taxon>
        <taxon>Pseudomonadati</taxon>
        <taxon>Bacteroidota</taxon>
        <taxon>Cytophagia</taxon>
        <taxon>Cytophagales</taxon>
        <taxon>Leadbetterellaceae</taxon>
        <taxon>Lacihabitans</taxon>
    </lineage>
</organism>
<evidence type="ECO:0000313" key="5">
    <source>
        <dbReference type="EMBL" id="MCP9763720.1"/>
    </source>
</evidence>
<proteinExistence type="predicted"/>
<keyword evidence="3" id="KW-0804">Transcription</keyword>
<dbReference type="InterPro" id="IPR001761">
    <property type="entry name" value="Peripla_BP/Lac1_sug-bd_dom"/>
</dbReference>
<evidence type="ECO:0000256" key="2">
    <source>
        <dbReference type="ARBA" id="ARBA00023125"/>
    </source>
</evidence>
<evidence type="ECO:0000259" key="4">
    <source>
        <dbReference type="PROSITE" id="PS50932"/>
    </source>
</evidence>
<sequence length="388" mass="43614">MECPNCKLNEDLEFTRKVVKAGIVRGAQRYYCNHCKTHFSEKRKLKIENKNSHQITILDIAKHLGIAPSTVSKALNNKSDINVETKNLIVKLATDLNYKPNHFAKSLSRGNSNTIGVIIPNIERPFFAAVLAGIQSVASKAGYSVIICQSDESHQTEILNIQTLMASRVDGLLISHTKETSSFEHLKIHRNKGVPIVHFDRISNEMDSSKITHQNKEGSFQLVEHLIENGCKRIAILAGPKELLISNDRLDGYIAALNKYAIPIDNDLIYNSNFQKDETTKVLDFWLSLENPPDAIFTVFYLNAIEMMVEAKKRNIKIPEDIAFVGFGDDLIAELFEPSLTVFHLFPFKMGEKAANVLIENIINNEHSKSKTLEITGKLIVRKSSLKS</sequence>
<dbReference type="SMART" id="SM00354">
    <property type="entry name" value="HTH_LACI"/>
    <property type="match status" value="1"/>
</dbReference>
<dbReference type="SUPFAM" id="SSF53822">
    <property type="entry name" value="Periplasmic binding protein-like I"/>
    <property type="match status" value="1"/>
</dbReference>
<feature type="domain" description="HTH lacI-type" evidence="4">
    <location>
        <begin position="55"/>
        <end position="109"/>
    </location>
</feature>
<dbReference type="PROSITE" id="PS50932">
    <property type="entry name" value="HTH_LACI_2"/>
    <property type="match status" value="1"/>
</dbReference>
<dbReference type="InterPro" id="IPR010982">
    <property type="entry name" value="Lambda_DNA-bd_dom_sf"/>
</dbReference>
<evidence type="ECO:0000256" key="3">
    <source>
        <dbReference type="ARBA" id="ARBA00023163"/>
    </source>
</evidence>
<dbReference type="Gene3D" id="3.40.50.2300">
    <property type="match status" value="2"/>
</dbReference>
<dbReference type="AlphaFoldDB" id="A0AAE3KWY6"/>
<dbReference type="GO" id="GO:0003700">
    <property type="term" value="F:DNA-binding transcription factor activity"/>
    <property type="evidence" value="ECO:0007669"/>
    <property type="project" value="TreeGrafter"/>
</dbReference>
<dbReference type="RefSeq" id="WP_255037492.1">
    <property type="nucleotide sequence ID" value="NZ_RJUF01000037.1"/>
</dbReference>
<keyword evidence="1" id="KW-0805">Transcription regulation</keyword>
<evidence type="ECO:0000256" key="1">
    <source>
        <dbReference type="ARBA" id="ARBA00023015"/>
    </source>
</evidence>
<dbReference type="CDD" id="cd01392">
    <property type="entry name" value="HTH_LacI"/>
    <property type="match status" value="1"/>
</dbReference>
<accession>A0AAE3KWY6</accession>
<dbReference type="InterPro" id="IPR028082">
    <property type="entry name" value="Peripla_BP_I"/>
</dbReference>
<name>A0AAE3KWY6_9BACT</name>
<dbReference type="Gene3D" id="1.10.260.40">
    <property type="entry name" value="lambda repressor-like DNA-binding domains"/>
    <property type="match status" value="1"/>
</dbReference>
<dbReference type="CDD" id="cd06267">
    <property type="entry name" value="PBP1_LacI_sugar_binding-like"/>
    <property type="match status" value="1"/>
</dbReference>
<gene>
    <name evidence="5" type="ORF">EGI31_12220</name>
</gene>
<evidence type="ECO:0000313" key="6">
    <source>
        <dbReference type="Proteomes" id="UP001204144"/>
    </source>
</evidence>
<comment type="caution">
    <text evidence="5">The sequence shown here is derived from an EMBL/GenBank/DDBJ whole genome shotgun (WGS) entry which is preliminary data.</text>
</comment>
<dbReference type="EMBL" id="RJUF01000037">
    <property type="protein sequence ID" value="MCP9763720.1"/>
    <property type="molecule type" value="Genomic_DNA"/>
</dbReference>
<dbReference type="PANTHER" id="PTHR30146">
    <property type="entry name" value="LACI-RELATED TRANSCRIPTIONAL REPRESSOR"/>
    <property type="match status" value="1"/>
</dbReference>
<dbReference type="GO" id="GO:0000976">
    <property type="term" value="F:transcription cis-regulatory region binding"/>
    <property type="evidence" value="ECO:0007669"/>
    <property type="project" value="TreeGrafter"/>
</dbReference>
<dbReference type="Pfam" id="PF00356">
    <property type="entry name" value="LacI"/>
    <property type="match status" value="1"/>
</dbReference>
<protein>
    <submittedName>
        <fullName evidence="5">LacI family DNA-binding transcriptional regulator</fullName>
    </submittedName>
</protein>
<keyword evidence="6" id="KW-1185">Reference proteome</keyword>
<reference evidence="5 6" key="1">
    <citation type="submission" date="2018-11" db="EMBL/GenBank/DDBJ databases">
        <title>Novel bacteria species description.</title>
        <authorList>
            <person name="Han J.-H."/>
        </authorList>
    </citation>
    <scope>NUCLEOTIDE SEQUENCE [LARGE SCALE GENOMIC DNA]</scope>
    <source>
        <strain evidence="5 6">KCTC23259</strain>
    </source>
</reference>
<keyword evidence="2 5" id="KW-0238">DNA-binding</keyword>
<dbReference type="Pfam" id="PF00532">
    <property type="entry name" value="Peripla_BP_1"/>
    <property type="match status" value="1"/>
</dbReference>